<dbReference type="InterPro" id="IPR023220">
    <property type="entry name" value="T4SS_VirB5-domain"/>
</dbReference>
<dbReference type="EMBL" id="JAMOIM010000053">
    <property type="protein sequence ID" value="MCW6512536.1"/>
    <property type="molecule type" value="Genomic_DNA"/>
</dbReference>
<sequence>MQSLRVVGITLSVGAILIPFEARALLPVIDTANLAKAQEIATSTQQILNADQQIMTFTQKTLAAVTGDRSSQAQGSLAQMALGSGFTMAQAPSLGSVISGGALSFAGLGAATQNIVSTLINGLQLVQSITGLTTGSAHPVDTAYRNSVNVAATLSGLITSTQNAIQQRSSAFTQGSQQIGRAADLKGSVDQNTQVQIQTGQTINELNGVVNNAATAANQANLDRIAAESAVARAMQFTQ</sequence>
<evidence type="ECO:0000313" key="2">
    <source>
        <dbReference type="Proteomes" id="UP001165667"/>
    </source>
</evidence>
<dbReference type="AlphaFoldDB" id="A0AA41Z3V9"/>
<evidence type="ECO:0000313" key="1">
    <source>
        <dbReference type="EMBL" id="MCW6512536.1"/>
    </source>
</evidence>
<proteinExistence type="predicted"/>
<comment type="caution">
    <text evidence="1">The sequence shown here is derived from an EMBL/GenBank/DDBJ whole genome shotgun (WGS) entry which is preliminary data.</text>
</comment>
<dbReference type="Pfam" id="PF07996">
    <property type="entry name" value="T4SS"/>
    <property type="match status" value="1"/>
</dbReference>
<dbReference type="Proteomes" id="UP001165667">
    <property type="component" value="Unassembled WGS sequence"/>
</dbReference>
<accession>A0AA41Z3V9</accession>
<dbReference type="SUPFAM" id="SSF101082">
    <property type="entry name" value="Typo IV secretion system protein TraC"/>
    <property type="match status" value="1"/>
</dbReference>
<reference evidence="1" key="1">
    <citation type="submission" date="2022-05" db="EMBL/GenBank/DDBJ databases">
        <authorList>
            <person name="Pankratov T."/>
        </authorList>
    </citation>
    <scope>NUCLEOTIDE SEQUENCE</scope>
    <source>
        <strain evidence="1">BP6-180914</strain>
    </source>
</reference>
<dbReference type="Gene3D" id="1.20.58.430">
    <property type="entry name" value="Type IV secretion system, VirB5-domain"/>
    <property type="match status" value="1"/>
</dbReference>
<name>A0AA41Z3V9_9HYPH</name>
<keyword evidence="2" id="KW-1185">Reference proteome</keyword>
<dbReference type="RefSeq" id="WP_282588913.1">
    <property type="nucleotide sequence ID" value="NZ_JAMOIM010000053.1"/>
</dbReference>
<protein>
    <submittedName>
        <fullName evidence="1">Conjugal transfer protein</fullName>
    </submittedName>
</protein>
<dbReference type="InterPro" id="IPR014158">
    <property type="entry name" value="T4SS_VirB5"/>
</dbReference>
<gene>
    <name evidence="1" type="ORF">M8523_31995</name>
</gene>
<organism evidence="1 2">
    <name type="scientific">Lichenifustis flavocetrariae</name>
    <dbReference type="NCBI Taxonomy" id="2949735"/>
    <lineage>
        <taxon>Bacteria</taxon>
        <taxon>Pseudomonadati</taxon>
        <taxon>Pseudomonadota</taxon>
        <taxon>Alphaproteobacteria</taxon>
        <taxon>Hyphomicrobiales</taxon>
        <taxon>Lichenihabitantaceae</taxon>
        <taxon>Lichenifustis</taxon>
    </lineage>
</organism>